<name>A0ABS7C6E3_9BACL</name>
<proteinExistence type="predicted"/>
<feature type="transmembrane region" description="Helical" evidence="1">
    <location>
        <begin position="20"/>
        <end position="38"/>
    </location>
</feature>
<comment type="caution">
    <text evidence="2">The sequence shown here is derived from an EMBL/GenBank/DDBJ whole genome shotgun (WGS) entry which is preliminary data.</text>
</comment>
<accession>A0ABS7C6E3</accession>
<evidence type="ECO:0000313" key="3">
    <source>
        <dbReference type="Proteomes" id="UP001519887"/>
    </source>
</evidence>
<reference evidence="2 3" key="1">
    <citation type="submission" date="2021-07" db="EMBL/GenBank/DDBJ databases">
        <title>Paenibacillus radiodurans sp. nov., isolated from the southeastern edge of Tengger Desert.</title>
        <authorList>
            <person name="Zhang G."/>
        </authorList>
    </citation>
    <scope>NUCLEOTIDE SEQUENCE [LARGE SCALE GENOMIC DNA]</scope>
    <source>
        <strain evidence="2 3">CCM 7311</strain>
    </source>
</reference>
<feature type="non-terminal residue" evidence="2">
    <location>
        <position position="107"/>
    </location>
</feature>
<evidence type="ECO:0000313" key="2">
    <source>
        <dbReference type="EMBL" id="MBW7456490.1"/>
    </source>
</evidence>
<feature type="transmembrane region" description="Helical" evidence="1">
    <location>
        <begin position="77"/>
        <end position="99"/>
    </location>
</feature>
<keyword evidence="1" id="KW-0472">Membrane</keyword>
<dbReference type="Proteomes" id="UP001519887">
    <property type="component" value="Unassembled WGS sequence"/>
</dbReference>
<dbReference type="EMBL" id="JAHZIK010000591">
    <property type="protein sequence ID" value="MBW7456490.1"/>
    <property type="molecule type" value="Genomic_DNA"/>
</dbReference>
<sequence>MNLPLFKQMMKINLKGISNYAFGSAFYILLMFWLYPGIADNTGALNDLMEAMPDGLVNAFGIQGGFGSMEAFISGEYYGLILPLLLAIFSVMLSTQLMARLVDQGSM</sequence>
<evidence type="ECO:0000256" key="1">
    <source>
        <dbReference type="SAM" id="Phobius"/>
    </source>
</evidence>
<organism evidence="2 3">
    <name type="scientific">Paenibacillus sepulcri</name>
    <dbReference type="NCBI Taxonomy" id="359917"/>
    <lineage>
        <taxon>Bacteria</taxon>
        <taxon>Bacillati</taxon>
        <taxon>Bacillota</taxon>
        <taxon>Bacilli</taxon>
        <taxon>Bacillales</taxon>
        <taxon>Paenibacillaceae</taxon>
        <taxon>Paenibacillus</taxon>
    </lineage>
</organism>
<protein>
    <submittedName>
        <fullName evidence="2">Permease</fullName>
    </submittedName>
</protein>
<keyword evidence="3" id="KW-1185">Reference proteome</keyword>
<keyword evidence="1" id="KW-0812">Transmembrane</keyword>
<keyword evidence="1" id="KW-1133">Transmembrane helix</keyword>
<gene>
    <name evidence="2" type="ORF">K0U00_20855</name>
</gene>